<name>D8DSX9_9BACT</name>
<comment type="caution">
    <text evidence="2">The sequence shown here is derived from an EMBL/GenBank/DDBJ whole genome shotgun (WGS) entry which is preliminary data.</text>
</comment>
<dbReference type="InterPro" id="IPR032627">
    <property type="entry name" value="DUF4876"/>
</dbReference>
<evidence type="ECO:0000313" key="3">
    <source>
        <dbReference type="Proteomes" id="UP000004524"/>
    </source>
</evidence>
<accession>D8DSX9</accession>
<gene>
    <name evidence="2" type="ORF">PBR_1381</name>
</gene>
<feature type="compositionally biased region" description="Polar residues" evidence="1">
    <location>
        <begin position="363"/>
        <end position="376"/>
    </location>
</feature>
<feature type="region of interest" description="Disordered" evidence="1">
    <location>
        <begin position="363"/>
        <end position="391"/>
    </location>
</feature>
<dbReference type="Proteomes" id="UP000004524">
    <property type="component" value="Unassembled WGS sequence"/>
</dbReference>
<proteinExistence type="predicted"/>
<reference evidence="2 3" key="1">
    <citation type="journal article" date="2010" name="Microb. Ecol.">
        <title>Comparative genome analysis of Prevotella ruminicola and Prevotella bryantii: insights into their environmental niche.</title>
        <authorList>
            <consortium name="North American Consortium for Rumen Bacteria"/>
            <person name="Purushe J."/>
            <person name="Fouts D.E."/>
            <person name="Morrison M."/>
            <person name="White B.A."/>
            <person name="Mackie R.I."/>
            <person name="Coutinho P.M."/>
            <person name="Henrissat B."/>
            <person name="Nelson K.E."/>
        </authorList>
    </citation>
    <scope>NUCLEOTIDE SEQUENCE [LARGE SCALE GENOMIC DNA]</scope>
    <source>
        <strain evidence="2 3">B14</strain>
    </source>
</reference>
<dbReference type="AlphaFoldDB" id="D8DSX9"/>
<sequence>MCLLLMLCTLTFTACTSSDDSENLNTMTIKLISDKDNVDFTSFTVTAIESRSATKFTATPDASGTVVFSLPLGQYNITAEDLVNGASTMYGHVDDFTLSSTNTSCSIPLKDLQLSMEKTFVLDELFFNCSSNGDWDNNYYEEYFTIRNVSNRPLYADGLSFAIAGDYNCTEDDGIKSSRLDHDSIVVSQLYTIPGNGRDHLVQPGESLVIAHSAIDHTQNGTKPAARDLSGADFEVYVPYEYSMTTDNPEVPNLIVNYSMFQAFSWGYGGYAPIMLLRTGNTDLTTYVKNNLRNMKVTGSWGNQMQDYLVIPTSWIIDGVETASVDNMFHKVLPANVDKGVIYIQDTGMYGGFQNQFVQRRPTSNGYVQDTNNSENDFVVVPNGQKNYSKK</sequence>
<evidence type="ECO:0000313" key="2">
    <source>
        <dbReference type="EMBL" id="EFI73466.1"/>
    </source>
</evidence>
<protein>
    <submittedName>
        <fullName evidence="2">Putative lipoprotein</fullName>
    </submittedName>
</protein>
<evidence type="ECO:0000256" key="1">
    <source>
        <dbReference type="SAM" id="MobiDB-lite"/>
    </source>
</evidence>
<dbReference type="EMBL" id="ADWO01000003">
    <property type="protein sequence ID" value="EFI73466.1"/>
    <property type="molecule type" value="Genomic_DNA"/>
</dbReference>
<keyword evidence="2" id="KW-0449">Lipoprotein</keyword>
<dbReference type="Pfam" id="PF16215">
    <property type="entry name" value="DUF4876"/>
    <property type="match status" value="1"/>
</dbReference>
<keyword evidence="3" id="KW-1185">Reference proteome</keyword>
<organism evidence="2 3">
    <name type="scientific">Segatella baroniae B14</name>
    <dbReference type="NCBI Taxonomy" id="752555"/>
    <lineage>
        <taxon>Bacteria</taxon>
        <taxon>Pseudomonadati</taxon>
        <taxon>Bacteroidota</taxon>
        <taxon>Bacteroidia</taxon>
        <taxon>Bacteroidales</taxon>
        <taxon>Prevotellaceae</taxon>
        <taxon>Segatella</taxon>
    </lineage>
</organism>